<evidence type="ECO:0000256" key="4">
    <source>
        <dbReference type="ARBA" id="ARBA00022833"/>
    </source>
</evidence>
<keyword evidence="7" id="KW-1133">Transmembrane helix</keyword>
<comment type="cofactor">
    <cofactor evidence="6">
        <name>Zn(2+)</name>
        <dbReference type="ChEBI" id="CHEBI:29105"/>
    </cofactor>
    <text evidence="6">Binds 1 zinc ion per subunit.</text>
</comment>
<evidence type="ECO:0000313" key="9">
    <source>
        <dbReference type="EMBL" id="MFC4753643.1"/>
    </source>
</evidence>
<feature type="transmembrane region" description="Helical" evidence="7">
    <location>
        <begin position="40"/>
        <end position="64"/>
    </location>
</feature>
<keyword evidence="3 6" id="KW-0378">Hydrolase</keyword>
<reference evidence="10" key="1">
    <citation type="journal article" date="2019" name="Int. J. Syst. Evol. Microbiol.">
        <title>The Global Catalogue of Microorganisms (GCM) 10K type strain sequencing project: providing services to taxonomists for standard genome sequencing and annotation.</title>
        <authorList>
            <consortium name="The Broad Institute Genomics Platform"/>
            <consortium name="The Broad Institute Genome Sequencing Center for Infectious Disease"/>
            <person name="Wu L."/>
            <person name="Ma J."/>
        </authorList>
    </citation>
    <scope>NUCLEOTIDE SEQUENCE [LARGE SCALE GENOMIC DNA]</scope>
    <source>
        <strain evidence="10">JCM 11882</strain>
    </source>
</reference>
<organism evidence="9 10">
    <name type="scientific">Dietzia aurantiaca</name>
    <dbReference type="NCBI Taxonomy" id="983873"/>
    <lineage>
        <taxon>Bacteria</taxon>
        <taxon>Bacillati</taxon>
        <taxon>Actinomycetota</taxon>
        <taxon>Actinomycetes</taxon>
        <taxon>Mycobacteriales</taxon>
        <taxon>Dietziaceae</taxon>
        <taxon>Dietzia</taxon>
    </lineage>
</organism>
<evidence type="ECO:0000256" key="3">
    <source>
        <dbReference type="ARBA" id="ARBA00022801"/>
    </source>
</evidence>
<gene>
    <name evidence="9" type="ORF">ACFO7U_02465</name>
</gene>
<evidence type="ECO:0000256" key="5">
    <source>
        <dbReference type="ARBA" id="ARBA00023049"/>
    </source>
</evidence>
<keyword evidence="7" id="KW-0812">Transmembrane</keyword>
<dbReference type="EMBL" id="JBHSHP010000008">
    <property type="protein sequence ID" value="MFC4753643.1"/>
    <property type="molecule type" value="Genomic_DNA"/>
</dbReference>
<keyword evidence="7" id="KW-0472">Membrane</keyword>
<name>A0ABV9PQ79_9ACTN</name>
<feature type="transmembrane region" description="Helical" evidence="7">
    <location>
        <begin position="99"/>
        <end position="124"/>
    </location>
</feature>
<dbReference type="RefSeq" id="WP_344988077.1">
    <property type="nucleotide sequence ID" value="NZ_BAABCD010000005.1"/>
</dbReference>
<evidence type="ECO:0000256" key="1">
    <source>
        <dbReference type="ARBA" id="ARBA00022670"/>
    </source>
</evidence>
<dbReference type="PANTHER" id="PTHR34978">
    <property type="entry name" value="POSSIBLE SENSOR-TRANSDUCER PROTEIN BLAR"/>
    <property type="match status" value="1"/>
</dbReference>
<protein>
    <submittedName>
        <fullName evidence="9">M56 family metallopeptidase</fullName>
    </submittedName>
</protein>
<evidence type="ECO:0000256" key="6">
    <source>
        <dbReference type="RuleBase" id="RU003983"/>
    </source>
</evidence>
<comment type="similarity">
    <text evidence="6">Belongs to the peptidase M48 family.</text>
</comment>
<feature type="transmembrane region" description="Helical" evidence="7">
    <location>
        <begin position="290"/>
        <end position="314"/>
    </location>
</feature>
<dbReference type="InterPro" id="IPR052173">
    <property type="entry name" value="Beta-lactam_resp_regulator"/>
</dbReference>
<evidence type="ECO:0000259" key="8">
    <source>
        <dbReference type="Pfam" id="PF01435"/>
    </source>
</evidence>
<evidence type="ECO:0000256" key="7">
    <source>
        <dbReference type="SAM" id="Phobius"/>
    </source>
</evidence>
<proteinExistence type="inferred from homology"/>
<evidence type="ECO:0000313" key="10">
    <source>
        <dbReference type="Proteomes" id="UP001595836"/>
    </source>
</evidence>
<dbReference type="Proteomes" id="UP001595836">
    <property type="component" value="Unassembled WGS sequence"/>
</dbReference>
<evidence type="ECO:0000256" key="2">
    <source>
        <dbReference type="ARBA" id="ARBA00022723"/>
    </source>
</evidence>
<keyword evidence="5 6" id="KW-0482">Metalloprotease</keyword>
<keyword evidence="1 6" id="KW-0645">Protease</keyword>
<sequence>MTGILLLVFVLCLGLAVPALAGPRVLRHAAPTLMRVPRLAVALLSGGVVAWVLAALSIAPLLAWVVTGPDILPGDAALVCSQCLAAADPFGLDRVDTGVPVALLLAVPVAVSVYQAFAIAGNLVRRRRRSSRTARVFRDGARPVDLYGHRVLLVGDEHPFALTLPRRHGGIVVSTSAVRMLTPDELRAVLAHEAAHLRQRHHLISAVVTTLTGRLHRIPLFAAVEAALGHYLEIAADDAARREVGTTALAGALLTLGQTGHPEAHRQQLHGALHALGPDRIRHLVEPGRGTAGVAAATASVFCLTALALLAAVVHVPYALAVLTGCL</sequence>
<keyword evidence="10" id="KW-1185">Reference proteome</keyword>
<dbReference type="PANTHER" id="PTHR34978:SF3">
    <property type="entry name" value="SLR0241 PROTEIN"/>
    <property type="match status" value="1"/>
</dbReference>
<accession>A0ABV9PQ79</accession>
<dbReference type="Pfam" id="PF01435">
    <property type="entry name" value="Peptidase_M48"/>
    <property type="match status" value="1"/>
</dbReference>
<keyword evidence="2" id="KW-0479">Metal-binding</keyword>
<dbReference type="InterPro" id="IPR001915">
    <property type="entry name" value="Peptidase_M48"/>
</dbReference>
<keyword evidence="4 6" id="KW-0862">Zinc</keyword>
<comment type="caution">
    <text evidence="9">The sequence shown here is derived from an EMBL/GenBank/DDBJ whole genome shotgun (WGS) entry which is preliminary data.</text>
</comment>
<feature type="domain" description="Peptidase M48" evidence="8">
    <location>
        <begin position="151"/>
        <end position="212"/>
    </location>
</feature>
<dbReference type="Gene3D" id="3.30.2010.10">
    <property type="entry name" value="Metalloproteases ('zincins'), catalytic domain"/>
    <property type="match status" value="1"/>
</dbReference>
<dbReference type="CDD" id="cd07326">
    <property type="entry name" value="M56_BlaR1_MecR1_like"/>
    <property type="match status" value="1"/>
</dbReference>